<organism evidence="2 3">
    <name type="scientific">Aequorivita viscosa</name>
    <dbReference type="NCBI Taxonomy" id="797419"/>
    <lineage>
        <taxon>Bacteria</taxon>
        <taxon>Pseudomonadati</taxon>
        <taxon>Bacteroidota</taxon>
        <taxon>Flavobacteriia</taxon>
        <taxon>Flavobacteriales</taxon>
        <taxon>Flavobacteriaceae</taxon>
        <taxon>Aequorivita</taxon>
    </lineage>
</organism>
<name>A0A1M6DTR8_9FLAO</name>
<reference evidence="3" key="1">
    <citation type="submission" date="2016-11" db="EMBL/GenBank/DDBJ databases">
        <authorList>
            <person name="Varghese N."/>
            <person name="Submissions S."/>
        </authorList>
    </citation>
    <scope>NUCLEOTIDE SEQUENCE [LARGE SCALE GENOMIC DNA]</scope>
    <source>
        <strain evidence="3">DSM 26349</strain>
    </source>
</reference>
<dbReference type="OrthoDB" id="267364at2"/>
<evidence type="ECO:0000313" key="2">
    <source>
        <dbReference type="EMBL" id="SHI76592.1"/>
    </source>
</evidence>
<protein>
    <submittedName>
        <fullName evidence="2">SprT-like family protein</fullName>
    </submittedName>
</protein>
<sequence length="198" mass="23059">MTEILEKYIPQAATAAIFDLIKTHKVHLKIVNERVTRHGDYRKMANGQHQITVNASLNKYRFLITLVHEIAHLEAFMKFGSNIKPHGVEWKRTFQILMLPFLRPEIFPSQLLPLLARHFKNPKASSDTDATLSLALKQFDPENDKNYIFEIPYGAHFRLYNGRVFKRGSQRVKRFECVEISTGKVYLFNPNAEVEFLK</sequence>
<dbReference type="InterPro" id="IPR006640">
    <property type="entry name" value="SprT-like_domain"/>
</dbReference>
<dbReference type="Pfam" id="PF10263">
    <property type="entry name" value="SprT-like"/>
    <property type="match status" value="1"/>
</dbReference>
<evidence type="ECO:0000313" key="3">
    <source>
        <dbReference type="Proteomes" id="UP000184172"/>
    </source>
</evidence>
<dbReference type="GO" id="GO:0006950">
    <property type="term" value="P:response to stress"/>
    <property type="evidence" value="ECO:0007669"/>
    <property type="project" value="UniProtKB-ARBA"/>
</dbReference>
<evidence type="ECO:0000259" key="1">
    <source>
        <dbReference type="Pfam" id="PF10263"/>
    </source>
</evidence>
<accession>A0A1M6DTR8</accession>
<dbReference type="RefSeq" id="WP_073215888.1">
    <property type="nucleotide sequence ID" value="NZ_FNNS01000006.1"/>
</dbReference>
<dbReference type="EMBL" id="FQYV01000005">
    <property type="protein sequence ID" value="SHI76592.1"/>
    <property type="molecule type" value="Genomic_DNA"/>
</dbReference>
<dbReference type="AlphaFoldDB" id="A0A1M6DTR8"/>
<gene>
    <name evidence="2" type="ORF">SAMN04487908_105103</name>
</gene>
<feature type="domain" description="SprT-like" evidence="1">
    <location>
        <begin position="15"/>
        <end position="95"/>
    </location>
</feature>
<proteinExistence type="predicted"/>
<dbReference type="Proteomes" id="UP000184172">
    <property type="component" value="Unassembled WGS sequence"/>
</dbReference>
<dbReference type="STRING" id="797419.SAMN05216556_10669"/>
<keyword evidence="3" id="KW-1185">Reference proteome</keyword>